<dbReference type="AlphaFoldDB" id="A0A6A4SZ79"/>
<proteinExistence type="predicted"/>
<accession>A0A6A4SZ79</accession>
<evidence type="ECO:0000313" key="1">
    <source>
        <dbReference type="EMBL" id="KAF0038997.1"/>
    </source>
</evidence>
<sequence length="71" mass="7797">MALNPSWCSGCPTPLNQSVVRLTHTPEPQSVVWLSHASEPQSSAVPTYALGPPPEQLCPSSWPLRYLYFST</sequence>
<evidence type="ECO:0000313" key="2">
    <source>
        <dbReference type="Proteomes" id="UP000438429"/>
    </source>
</evidence>
<reference evidence="1 2" key="1">
    <citation type="submission" date="2019-06" db="EMBL/GenBank/DDBJ databases">
        <title>Draft genomes of female and male turbot (Scophthalmus maximus).</title>
        <authorList>
            <person name="Xu H."/>
            <person name="Xu X.-W."/>
            <person name="Shao C."/>
            <person name="Chen S."/>
        </authorList>
    </citation>
    <scope>NUCLEOTIDE SEQUENCE [LARGE SCALE GENOMIC DNA]</scope>
    <source>
        <strain evidence="1">Ysfricsl-2016a</strain>
        <tissue evidence="1">Blood</tissue>
    </source>
</reference>
<protein>
    <submittedName>
        <fullName evidence="1">Uncharacterized protein</fullName>
    </submittedName>
</protein>
<organism evidence="1 2">
    <name type="scientific">Scophthalmus maximus</name>
    <name type="common">Turbot</name>
    <name type="synonym">Psetta maxima</name>
    <dbReference type="NCBI Taxonomy" id="52904"/>
    <lineage>
        <taxon>Eukaryota</taxon>
        <taxon>Metazoa</taxon>
        <taxon>Chordata</taxon>
        <taxon>Craniata</taxon>
        <taxon>Vertebrata</taxon>
        <taxon>Euteleostomi</taxon>
        <taxon>Actinopterygii</taxon>
        <taxon>Neopterygii</taxon>
        <taxon>Teleostei</taxon>
        <taxon>Neoteleostei</taxon>
        <taxon>Acanthomorphata</taxon>
        <taxon>Carangaria</taxon>
        <taxon>Pleuronectiformes</taxon>
        <taxon>Pleuronectoidei</taxon>
        <taxon>Scophthalmidae</taxon>
        <taxon>Scophthalmus</taxon>
    </lineage>
</organism>
<gene>
    <name evidence="1" type="ORF">F2P81_009481</name>
</gene>
<dbReference type="Proteomes" id="UP000438429">
    <property type="component" value="Unassembled WGS sequence"/>
</dbReference>
<dbReference type="EMBL" id="VEVO01000008">
    <property type="protein sequence ID" value="KAF0038997.1"/>
    <property type="molecule type" value="Genomic_DNA"/>
</dbReference>
<name>A0A6A4SZ79_SCOMX</name>
<comment type="caution">
    <text evidence="1">The sequence shown here is derived from an EMBL/GenBank/DDBJ whole genome shotgun (WGS) entry which is preliminary data.</text>
</comment>